<gene>
    <name evidence="1" type="ORF">PCON_01299</name>
</gene>
<evidence type="ECO:0000313" key="1">
    <source>
        <dbReference type="EMBL" id="CCX15035.1"/>
    </source>
</evidence>
<evidence type="ECO:0000313" key="2">
    <source>
        <dbReference type="Proteomes" id="UP000018144"/>
    </source>
</evidence>
<name>U4LMB9_PYROM</name>
<reference evidence="1 2" key="1">
    <citation type="journal article" date="2013" name="PLoS Genet.">
        <title>The genome and development-dependent transcriptomes of Pyronema confluens: a window into fungal evolution.</title>
        <authorList>
            <person name="Traeger S."/>
            <person name="Altegoer F."/>
            <person name="Freitag M."/>
            <person name="Gabaldon T."/>
            <person name="Kempken F."/>
            <person name="Kumar A."/>
            <person name="Marcet-Houben M."/>
            <person name="Poggeler S."/>
            <person name="Stajich J.E."/>
            <person name="Nowrousian M."/>
        </authorList>
    </citation>
    <scope>NUCLEOTIDE SEQUENCE [LARGE SCALE GENOMIC DNA]</scope>
    <source>
        <strain evidence="2">CBS 100304</strain>
        <tissue evidence="1">Vegetative mycelium</tissue>
    </source>
</reference>
<dbReference type="EMBL" id="HF936128">
    <property type="protein sequence ID" value="CCX15035.1"/>
    <property type="molecule type" value="Genomic_DNA"/>
</dbReference>
<proteinExistence type="predicted"/>
<keyword evidence="2" id="KW-1185">Reference proteome</keyword>
<dbReference type="AlphaFoldDB" id="U4LMB9"/>
<dbReference type="Proteomes" id="UP000018144">
    <property type="component" value="Unassembled WGS sequence"/>
</dbReference>
<organism evidence="1 2">
    <name type="scientific">Pyronema omphalodes (strain CBS 100304)</name>
    <name type="common">Pyronema confluens</name>
    <dbReference type="NCBI Taxonomy" id="1076935"/>
    <lineage>
        <taxon>Eukaryota</taxon>
        <taxon>Fungi</taxon>
        <taxon>Dikarya</taxon>
        <taxon>Ascomycota</taxon>
        <taxon>Pezizomycotina</taxon>
        <taxon>Pezizomycetes</taxon>
        <taxon>Pezizales</taxon>
        <taxon>Pyronemataceae</taxon>
        <taxon>Pyronema</taxon>
    </lineage>
</organism>
<sequence>MYHRAELDTHNKLDKAIR</sequence>
<protein>
    <submittedName>
        <fullName evidence="1">Uncharacterized protein</fullName>
    </submittedName>
</protein>
<accession>U4LMB9</accession>